<keyword evidence="2" id="KW-1185">Reference proteome</keyword>
<sequence>MLTTVSLTMGSKGCSASLLGPEPGRYVVELDSSKLETTIRIDSAIKKASTEAFLLANKTIKFQI</sequence>
<dbReference type="Proteomes" id="UP001501294">
    <property type="component" value="Unassembled WGS sequence"/>
</dbReference>
<evidence type="ECO:0000313" key="2">
    <source>
        <dbReference type="Proteomes" id="UP001501294"/>
    </source>
</evidence>
<reference evidence="2" key="1">
    <citation type="journal article" date="2019" name="Int. J. Syst. Evol. Microbiol.">
        <title>The Global Catalogue of Microorganisms (GCM) 10K type strain sequencing project: providing services to taxonomists for standard genome sequencing and annotation.</title>
        <authorList>
            <consortium name="The Broad Institute Genomics Platform"/>
            <consortium name="The Broad Institute Genome Sequencing Center for Infectious Disease"/>
            <person name="Wu L."/>
            <person name="Ma J."/>
        </authorList>
    </citation>
    <scope>NUCLEOTIDE SEQUENCE [LARGE SCALE GENOMIC DNA]</scope>
    <source>
        <strain evidence="2">JCM 17727</strain>
    </source>
</reference>
<name>A0ABP8I3G9_9GAMM</name>
<protein>
    <submittedName>
        <fullName evidence="1">Uncharacterized protein</fullName>
    </submittedName>
</protein>
<comment type="caution">
    <text evidence="1">The sequence shown here is derived from an EMBL/GenBank/DDBJ whole genome shotgun (WGS) entry which is preliminary data.</text>
</comment>
<proteinExistence type="predicted"/>
<dbReference type="EMBL" id="BAABFU010000002">
    <property type="protein sequence ID" value="GAA4350627.1"/>
    <property type="molecule type" value="Genomic_DNA"/>
</dbReference>
<evidence type="ECO:0000313" key="1">
    <source>
        <dbReference type="EMBL" id="GAA4350627.1"/>
    </source>
</evidence>
<gene>
    <name evidence="1" type="ORF">GCM10023150_16550</name>
</gene>
<organism evidence="1 2">
    <name type="scientific">Kangiella taiwanensis</name>
    <dbReference type="NCBI Taxonomy" id="1079179"/>
    <lineage>
        <taxon>Bacteria</taxon>
        <taxon>Pseudomonadati</taxon>
        <taxon>Pseudomonadota</taxon>
        <taxon>Gammaproteobacteria</taxon>
        <taxon>Kangiellales</taxon>
        <taxon>Kangiellaceae</taxon>
        <taxon>Kangiella</taxon>
    </lineage>
</organism>
<accession>A0ABP8I3G9</accession>